<sequence>MKILIVDDNKINVMIVRRYLEKWGYNFQIAGNGKEALEMIQAEKFDIILMDLNMPVMDGLEATYEIRKLPGCEFKQLPIIGFTSSTEKILEEKMYDAGFTDILQKPFLPEDLHEKIGSKKG</sequence>
<evidence type="ECO:0000256" key="1">
    <source>
        <dbReference type="ARBA" id="ARBA00022553"/>
    </source>
</evidence>
<keyword evidence="1 3" id="KW-0597">Phosphoprotein</keyword>
<evidence type="ECO:0000313" key="5">
    <source>
        <dbReference type="EMBL" id="QED37013.1"/>
    </source>
</evidence>
<evidence type="ECO:0000259" key="4">
    <source>
        <dbReference type="PROSITE" id="PS50110"/>
    </source>
</evidence>
<keyword evidence="2" id="KW-0902">Two-component regulatory system</keyword>
<name>A0A5B8YK78_9FLAO</name>
<dbReference type="InterPro" id="IPR011006">
    <property type="entry name" value="CheY-like_superfamily"/>
</dbReference>
<dbReference type="InterPro" id="IPR001789">
    <property type="entry name" value="Sig_transdc_resp-reg_receiver"/>
</dbReference>
<feature type="modified residue" description="4-aspartylphosphate" evidence="3">
    <location>
        <position position="51"/>
    </location>
</feature>
<dbReference type="KEGG" id="anp:FK178_04495"/>
<dbReference type="SUPFAM" id="SSF52172">
    <property type="entry name" value="CheY-like"/>
    <property type="match status" value="1"/>
</dbReference>
<evidence type="ECO:0000256" key="2">
    <source>
        <dbReference type="ARBA" id="ARBA00023012"/>
    </source>
</evidence>
<organism evidence="5 6">
    <name type="scientific">Antarcticibacterium arcticum</name>
    <dbReference type="NCBI Taxonomy" id="2585771"/>
    <lineage>
        <taxon>Bacteria</taxon>
        <taxon>Pseudomonadati</taxon>
        <taxon>Bacteroidota</taxon>
        <taxon>Flavobacteriia</taxon>
        <taxon>Flavobacteriales</taxon>
        <taxon>Flavobacteriaceae</taxon>
        <taxon>Antarcticibacterium</taxon>
    </lineage>
</organism>
<dbReference type="OrthoDB" id="9789181at2"/>
<dbReference type="RefSeq" id="WP_146831407.1">
    <property type="nucleotide sequence ID" value="NZ_CP042476.1"/>
</dbReference>
<dbReference type="Gene3D" id="3.40.50.2300">
    <property type="match status" value="1"/>
</dbReference>
<dbReference type="Pfam" id="PF00072">
    <property type="entry name" value="Response_reg"/>
    <property type="match status" value="1"/>
</dbReference>
<feature type="domain" description="Response regulatory" evidence="4">
    <location>
        <begin position="2"/>
        <end position="120"/>
    </location>
</feature>
<dbReference type="GO" id="GO:0000160">
    <property type="term" value="P:phosphorelay signal transduction system"/>
    <property type="evidence" value="ECO:0007669"/>
    <property type="project" value="UniProtKB-KW"/>
</dbReference>
<dbReference type="CDD" id="cd17546">
    <property type="entry name" value="REC_hyHK_CKI1_RcsC-like"/>
    <property type="match status" value="1"/>
</dbReference>
<accession>A0A5B8YK78</accession>
<protein>
    <submittedName>
        <fullName evidence="5">Response regulator</fullName>
    </submittedName>
</protein>
<proteinExistence type="predicted"/>
<keyword evidence="6" id="KW-1185">Reference proteome</keyword>
<reference evidence="5 6" key="1">
    <citation type="submission" date="2019-08" db="EMBL/GenBank/DDBJ databases">
        <title>Antarcticibacterium arcticum sp. nov., a bacterium isolated from marine sediment of the Canadian Beaufort Sea.</title>
        <authorList>
            <person name="Lee Y.M."/>
            <person name="Baek K."/>
            <person name="Lee D.-H."/>
            <person name="Shin S.C."/>
            <person name="Jin Y.K."/>
            <person name="Park Y."/>
        </authorList>
    </citation>
    <scope>NUCLEOTIDE SEQUENCE [LARGE SCALE GENOMIC DNA]</scope>
    <source>
        <strain evidence="5 6">PAMC 28998</strain>
    </source>
</reference>
<dbReference type="PANTHER" id="PTHR45339">
    <property type="entry name" value="HYBRID SIGNAL TRANSDUCTION HISTIDINE KINASE J"/>
    <property type="match status" value="1"/>
</dbReference>
<gene>
    <name evidence="5" type="ORF">FK178_04495</name>
</gene>
<dbReference type="EMBL" id="CP042476">
    <property type="protein sequence ID" value="QED37013.1"/>
    <property type="molecule type" value="Genomic_DNA"/>
</dbReference>
<evidence type="ECO:0000256" key="3">
    <source>
        <dbReference type="PROSITE-ProRule" id="PRU00169"/>
    </source>
</evidence>
<evidence type="ECO:0000313" key="6">
    <source>
        <dbReference type="Proteomes" id="UP000321954"/>
    </source>
</evidence>
<dbReference type="PANTHER" id="PTHR45339:SF1">
    <property type="entry name" value="HYBRID SIGNAL TRANSDUCTION HISTIDINE KINASE J"/>
    <property type="match status" value="1"/>
</dbReference>
<dbReference type="SMART" id="SM00448">
    <property type="entry name" value="REC"/>
    <property type="match status" value="1"/>
</dbReference>
<dbReference type="AlphaFoldDB" id="A0A5B8YK78"/>
<dbReference type="PROSITE" id="PS50110">
    <property type="entry name" value="RESPONSE_REGULATORY"/>
    <property type="match status" value="1"/>
</dbReference>
<dbReference type="Proteomes" id="UP000321954">
    <property type="component" value="Chromosome"/>
</dbReference>